<dbReference type="GO" id="GO:0009103">
    <property type="term" value="P:lipopolysaccharide biosynthetic process"/>
    <property type="evidence" value="ECO:0007669"/>
    <property type="project" value="UniProtKB-ARBA"/>
</dbReference>
<dbReference type="GO" id="GO:0010041">
    <property type="term" value="P:response to iron(III) ion"/>
    <property type="evidence" value="ECO:0007669"/>
    <property type="project" value="TreeGrafter"/>
</dbReference>
<keyword evidence="6 8" id="KW-1133">Transmembrane helix</keyword>
<dbReference type="EC" id="2.4.1.-" evidence="10"/>
<dbReference type="AlphaFoldDB" id="A0A7W7GZS3"/>
<feature type="transmembrane region" description="Helical" evidence="8">
    <location>
        <begin position="22"/>
        <end position="42"/>
    </location>
</feature>
<feature type="transmembrane region" description="Helical" evidence="8">
    <location>
        <begin position="175"/>
        <end position="195"/>
    </location>
</feature>
<evidence type="ECO:0000256" key="4">
    <source>
        <dbReference type="ARBA" id="ARBA00022679"/>
    </source>
</evidence>
<evidence type="ECO:0000256" key="3">
    <source>
        <dbReference type="ARBA" id="ARBA00022676"/>
    </source>
</evidence>
<feature type="domain" description="Glycosyltransferase RgtA/B/C/D-like" evidence="9">
    <location>
        <begin position="8"/>
        <end position="143"/>
    </location>
</feature>
<dbReference type="PANTHER" id="PTHR33908:SF3">
    <property type="entry name" value="UNDECAPRENYL PHOSPHATE-ALPHA-4-AMINO-4-DEOXY-L-ARABINOSE ARABINOSYL TRANSFERASE"/>
    <property type="match status" value="1"/>
</dbReference>
<dbReference type="InterPro" id="IPR050297">
    <property type="entry name" value="LipidA_mod_glycosyltrf_83"/>
</dbReference>
<evidence type="ECO:0000313" key="10">
    <source>
        <dbReference type="EMBL" id="MBB4741237.1"/>
    </source>
</evidence>
<keyword evidence="11" id="KW-1185">Reference proteome</keyword>
<reference evidence="10 11" key="1">
    <citation type="submission" date="2020-08" db="EMBL/GenBank/DDBJ databases">
        <title>Sequencing the genomes of 1000 actinobacteria strains.</title>
        <authorList>
            <person name="Klenk H.-P."/>
        </authorList>
    </citation>
    <scope>NUCLEOTIDE SEQUENCE [LARGE SCALE GENOMIC DNA]</scope>
    <source>
        <strain evidence="10 11">DSM 45809</strain>
    </source>
</reference>
<feature type="transmembrane region" description="Helical" evidence="8">
    <location>
        <begin position="228"/>
        <end position="248"/>
    </location>
</feature>
<feature type="transmembrane region" description="Helical" evidence="8">
    <location>
        <begin position="74"/>
        <end position="93"/>
    </location>
</feature>
<dbReference type="Pfam" id="PF13231">
    <property type="entry name" value="PMT_2"/>
    <property type="match status" value="1"/>
</dbReference>
<keyword evidence="4 10" id="KW-0808">Transferase</keyword>
<proteinExistence type="predicted"/>
<evidence type="ECO:0000259" key="9">
    <source>
        <dbReference type="Pfam" id="PF13231"/>
    </source>
</evidence>
<organism evidence="10 11">
    <name type="scientific">Actinoplanes octamycinicus</name>
    <dbReference type="NCBI Taxonomy" id="135948"/>
    <lineage>
        <taxon>Bacteria</taxon>
        <taxon>Bacillati</taxon>
        <taxon>Actinomycetota</taxon>
        <taxon>Actinomycetes</taxon>
        <taxon>Micromonosporales</taxon>
        <taxon>Micromonosporaceae</taxon>
        <taxon>Actinoplanes</taxon>
    </lineage>
</organism>
<keyword evidence="3 10" id="KW-0328">Glycosyltransferase</keyword>
<name>A0A7W7GZS3_9ACTN</name>
<evidence type="ECO:0000256" key="6">
    <source>
        <dbReference type="ARBA" id="ARBA00022989"/>
    </source>
</evidence>
<keyword evidence="2" id="KW-1003">Cell membrane</keyword>
<evidence type="ECO:0000256" key="5">
    <source>
        <dbReference type="ARBA" id="ARBA00022692"/>
    </source>
</evidence>
<evidence type="ECO:0000256" key="7">
    <source>
        <dbReference type="ARBA" id="ARBA00023136"/>
    </source>
</evidence>
<dbReference type="InterPro" id="IPR038731">
    <property type="entry name" value="RgtA/B/C-like"/>
</dbReference>
<feature type="transmembrane region" description="Helical" evidence="8">
    <location>
        <begin position="134"/>
        <end position="155"/>
    </location>
</feature>
<accession>A0A7W7GZS3</accession>
<dbReference type="GO" id="GO:0005886">
    <property type="term" value="C:plasma membrane"/>
    <property type="evidence" value="ECO:0007669"/>
    <property type="project" value="UniProtKB-SubCell"/>
</dbReference>
<comment type="caution">
    <text evidence="10">The sequence shown here is derived from an EMBL/GenBank/DDBJ whole genome shotgun (WGS) entry which is preliminary data.</text>
</comment>
<dbReference type="Proteomes" id="UP000546162">
    <property type="component" value="Unassembled WGS sequence"/>
</dbReference>
<sequence>MVTPYYAAMKLWTTVAGTGTPALRLPSALAIAGTAILVAVIGRRTGGERTGLAGGLLFAAIPAVSRYAQEARPYAIAMFFAALALWCLLRIIARPAVGGAAGYAAAVAATGLAHPLGGLLMVAGHALVVRRLRWWWAVPAAVGSVPAVLLAVAGAGQSGQVSWIPVADLNTWQGLPQTVFGSAAIGGMVIVLAVLGVRWDPAFRVLAGAAFVPPVLLLMTGMVYPIWVARYVLVALAPMAVLAASGLLRAGRVRAGAVVALALLVSFPVQLELREPAGHAEDSTKIAQVIGPRYRPGDVAVFPDTHPSIPWAPRDIYQRYLPAPRPPDVLATRPQRADGRLLARECPAAACLGDPPRIWVIRVDDASDPLRNMAPGKRQRISRDYRAVSSWKYPLLSITLLERRG</sequence>
<dbReference type="EMBL" id="JACHNB010000001">
    <property type="protein sequence ID" value="MBB4741237.1"/>
    <property type="molecule type" value="Genomic_DNA"/>
</dbReference>
<evidence type="ECO:0000256" key="1">
    <source>
        <dbReference type="ARBA" id="ARBA00004651"/>
    </source>
</evidence>
<evidence type="ECO:0000256" key="2">
    <source>
        <dbReference type="ARBA" id="ARBA00022475"/>
    </source>
</evidence>
<dbReference type="RefSeq" id="WP_185041746.1">
    <property type="nucleotide sequence ID" value="NZ_BAABFG010000005.1"/>
</dbReference>
<dbReference type="GO" id="GO:0016763">
    <property type="term" value="F:pentosyltransferase activity"/>
    <property type="evidence" value="ECO:0007669"/>
    <property type="project" value="TreeGrafter"/>
</dbReference>
<evidence type="ECO:0000256" key="8">
    <source>
        <dbReference type="SAM" id="Phobius"/>
    </source>
</evidence>
<gene>
    <name evidence="10" type="ORF">BJY16_004696</name>
</gene>
<keyword evidence="7 8" id="KW-0472">Membrane</keyword>
<evidence type="ECO:0000313" key="11">
    <source>
        <dbReference type="Proteomes" id="UP000546162"/>
    </source>
</evidence>
<comment type="subcellular location">
    <subcellularLocation>
        <location evidence="1">Cell membrane</location>
        <topology evidence="1">Multi-pass membrane protein</topology>
    </subcellularLocation>
</comment>
<keyword evidence="5 8" id="KW-0812">Transmembrane</keyword>
<feature type="transmembrane region" description="Helical" evidence="8">
    <location>
        <begin position="202"/>
        <end position="222"/>
    </location>
</feature>
<protein>
    <submittedName>
        <fullName evidence="10">Mannosyltransferase</fullName>
        <ecNumber evidence="10">2.4.1.-</ecNumber>
    </submittedName>
</protein>
<dbReference type="PANTHER" id="PTHR33908">
    <property type="entry name" value="MANNOSYLTRANSFERASE YKCB-RELATED"/>
    <property type="match status" value="1"/>
</dbReference>
<feature type="transmembrane region" description="Helical" evidence="8">
    <location>
        <begin position="99"/>
        <end position="122"/>
    </location>
</feature>